<gene>
    <name evidence="3" type="ORF">SSPO_048140</name>
</gene>
<protein>
    <recommendedName>
        <fullName evidence="5">Chaplin domain-containing protein</fullName>
    </recommendedName>
</protein>
<feature type="region of interest" description="Disordered" evidence="1">
    <location>
        <begin position="126"/>
        <end position="169"/>
    </location>
</feature>
<evidence type="ECO:0000313" key="3">
    <source>
        <dbReference type="EMBL" id="BBJ42096.1"/>
    </source>
</evidence>
<reference evidence="3 4" key="1">
    <citation type="journal article" date="2020" name="Int. J. Syst. Evol. Microbiol.">
        <title>Reclassification of Streptomyces castelarensis and Streptomyces sporoclivatus as later heterotypic synonyms of Streptomyces antimycoticus.</title>
        <authorList>
            <person name="Komaki H."/>
            <person name="Tamura T."/>
        </authorList>
    </citation>
    <scope>NUCLEOTIDE SEQUENCE [LARGE SCALE GENOMIC DNA]</scope>
    <source>
        <strain evidence="3 4">NBRC 100767</strain>
    </source>
</reference>
<feature type="compositionally biased region" description="Basic residues" evidence="1">
    <location>
        <begin position="127"/>
        <end position="169"/>
    </location>
</feature>
<organism evidence="3 4">
    <name type="scientific">Streptomyces antimycoticus</name>
    <dbReference type="NCBI Taxonomy" id="68175"/>
    <lineage>
        <taxon>Bacteria</taxon>
        <taxon>Bacillati</taxon>
        <taxon>Actinomycetota</taxon>
        <taxon>Actinomycetes</taxon>
        <taxon>Kitasatosporales</taxon>
        <taxon>Streptomycetaceae</taxon>
        <taxon>Streptomyces</taxon>
        <taxon>Streptomyces violaceusniger group</taxon>
    </lineage>
</organism>
<evidence type="ECO:0008006" key="5">
    <source>
        <dbReference type="Google" id="ProtNLM"/>
    </source>
</evidence>
<evidence type="ECO:0000256" key="2">
    <source>
        <dbReference type="SAM" id="SignalP"/>
    </source>
</evidence>
<sequence length="169" mass="17455">MQISKKVALMAAAAAGTMVVGGAGSANASGLFPQHGGASQSNSCETNVGPEVNIVNLTSTGDINPNSDCVNVTNRVAVSQSNDCDSTTGITTTGSANLAPTGDVRLGSNCANIAIEDNPVVVVHKDPPKKHKAKDPHKAKKHHKAKADAHKAKKHHKAKVKAKKKDCKH</sequence>
<proteinExistence type="predicted"/>
<evidence type="ECO:0000313" key="4">
    <source>
        <dbReference type="Proteomes" id="UP000463951"/>
    </source>
</evidence>
<accession>A0A499V0X3</accession>
<dbReference type="AlphaFoldDB" id="A0A499V0X3"/>
<feature type="signal peptide" evidence="2">
    <location>
        <begin position="1"/>
        <end position="28"/>
    </location>
</feature>
<feature type="chain" id="PRO_5029550286" description="Chaplin domain-containing protein" evidence="2">
    <location>
        <begin position="29"/>
        <end position="169"/>
    </location>
</feature>
<dbReference type="EMBL" id="AP019620">
    <property type="protein sequence ID" value="BBJ42096.1"/>
    <property type="molecule type" value="Genomic_DNA"/>
</dbReference>
<dbReference type="Proteomes" id="UP000463951">
    <property type="component" value="Chromosome"/>
</dbReference>
<name>A0A499V0X3_9ACTN</name>
<keyword evidence="2" id="KW-0732">Signal</keyword>
<evidence type="ECO:0000256" key="1">
    <source>
        <dbReference type="SAM" id="MobiDB-lite"/>
    </source>
</evidence>